<keyword evidence="2" id="KW-1185">Reference proteome</keyword>
<dbReference type="Gene3D" id="2.60.320.10">
    <property type="entry name" value="N-utilization substance G protein NusG, insert domain"/>
    <property type="match status" value="1"/>
</dbReference>
<organism evidence="1 2">
    <name type="scientific">Andreesenia angusta</name>
    <dbReference type="NCBI Taxonomy" id="39480"/>
    <lineage>
        <taxon>Bacteria</taxon>
        <taxon>Bacillati</taxon>
        <taxon>Bacillota</taxon>
        <taxon>Tissierellia</taxon>
        <taxon>Tissierellales</taxon>
        <taxon>Gottschalkiaceae</taxon>
        <taxon>Andreesenia</taxon>
    </lineage>
</organism>
<evidence type="ECO:0000313" key="1">
    <source>
        <dbReference type="EMBL" id="OHW62495.1"/>
    </source>
</evidence>
<accession>A0A1S1V7U8</accession>
<comment type="caution">
    <text evidence="1">The sequence shown here is derived from an EMBL/GenBank/DDBJ whole genome shotgun (WGS) entry which is preliminary data.</text>
</comment>
<dbReference type="Proteomes" id="UP000180254">
    <property type="component" value="Unassembled WGS sequence"/>
</dbReference>
<dbReference type="OrthoDB" id="47603at2"/>
<protein>
    <submittedName>
        <fullName evidence="1">Uncharacterized protein</fullName>
    </submittedName>
</protein>
<name>A0A1S1V7U8_9FIRM</name>
<dbReference type="Pfam" id="PF07009">
    <property type="entry name" value="NusG_II"/>
    <property type="match status" value="1"/>
</dbReference>
<reference evidence="1 2" key="1">
    <citation type="submission" date="2016-09" db="EMBL/GenBank/DDBJ databases">
        <title>Genome sequence of Eubacterium angustum.</title>
        <authorList>
            <person name="Poehlein A."/>
            <person name="Daniel R."/>
        </authorList>
    </citation>
    <scope>NUCLEOTIDE SEQUENCE [LARGE SCALE GENOMIC DNA]</scope>
    <source>
        <strain evidence="1 2">DSM 1989</strain>
    </source>
</reference>
<dbReference type="InterPro" id="IPR038690">
    <property type="entry name" value="NusG_2_sf"/>
</dbReference>
<dbReference type="EMBL" id="MKIE01000003">
    <property type="protein sequence ID" value="OHW62495.1"/>
    <property type="molecule type" value="Genomic_DNA"/>
</dbReference>
<evidence type="ECO:0000313" key="2">
    <source>
        <dbReference type="Proteomes" id="UP000180254"/>
    </source>
</evidence>
<dbReference type="RefSeq" id="WP_071062414.1">
    <property type="nucleotide sequence ID" value="NZ_MKIE01000003.1"/>
</dbReference>
<dbReference type="CDD" id="cd09911">
    <property type="entry name" value="Lin0431_like"/>
    <property type="match status" value="1"/>
</dbReference>
<sequence length="125" mass="13986">MTNYDRILIAVVVVLSLAGMYLSKNSIESGDSKYVYIEVDGKPYKEIVFDESTEITTVIDSKYGHNELMIKDGKVKMIDADCKDQICVKESAISEVGEINVCLPNRTLVEIKSADLESEIDYISH</sequence>
<gene>
    <name evidence="1" type="ORF">EUAN_10590</name>
</gene>
<dbReference type="AlphaFoldDB" id="A0A1S1V7U8"/>
<proteinExistence type="predicted"/>
<dbReference type="STRING" id="39480.EUAN_10590"/>